<evidence type="ECO:0000256" key="1">
    <source>
        <dbReference type="SAM" id="Phobius"/>
    </source>
</evidence>
<dbReference type="Gene3D" id="2.60.40.1140">
    <property type="entry name" value="Collagen-binding surface protein Cna, B-type domain"/>
    <property type="match status" value="1"/>
</dbReference>
<evidence type="ECO:0000259" key="2">
    <source>
        <dbReference type="Pfam" id="PF19407"/>
    </source>
</evidence>
<proteinExistence type="predicted"/>
<keyword evidence="1" id="KW-1133">Transmembrane helix</keyword>
<feature type="domain" description="DUF5979" evidence="2">
    <location>
        <begin position="701"/>
        <end position="821"/>
    </location>
</feature>
<dbReference type="Pfam" id="PF19407">
    <property type="entry name" value="DUF5979"/>
    <property type="match status" value="7"/>
</dbReference>
<evidence type="ECO:0000313" key="4">
    <source>
        <dbReference type="Proteomes" id="UP000199350"/>
    </source>
</evidence>
<feature type="domain" description="DUF5979" evidence="2">
    <location>
        <begin position="1360"/>
        <end position="1474"/>
    </location>
</feature>
<evidence type="ECO:0000313" key="3">
    <source>
        <dbReference type="EMBL" id="SDL93845.1"/>
    </source>
</evidence>
<gene>
    <name evidence="3" type="ORF">SAMN04488535_1315</name>
</gene>
<dbReference type="InterPro" id="IPR046022">
    <property type="entry name" value="DUF5979"/>
</dbReference>
<feature type="domain" description="DUF5979" evidence="2">
    <location>
        <begin position="438"/>
        <end position="565"/>
    </location>
</feature>
<reference evidence="4" key="1">
    <citation type="submission" date="2016-10" db="EMBL/GenBank/DDBJ databases">
        <authorList>
            <person name="Varghese N."/>
            <person name="Submissions S."/>
        </authorList>
    </citation>
    <scope>NUCLEOTIDE SEQUENCE [LARGE SCALE GENOMIC DNA]</scope>
    <source>
        <strain evidence="4">DSM 20632</strain>
    </source>
</reference>
<feature type="domain" description="DUF5979" evidence="2">
    <location>
        <begin position="1640"/>
        <end position="1716"/>
    </location>
</feature>
<protein>
    <submittedName>
        <fullName evidence="3">LPXTG-motif cell wall anchor domain-containing protein</fullName>
    </submittedName>
</protein>
<organism evidence="3 4">
    <name type="scientific">Corynebacterium mycetoides</name>
    <dbReference type="NCBI Taxonomy" id="38302"/>
    <lineage>
        <taxon>Bacteria</taxon>
        <taxon>Bacillati</taxon>
        <taxon>Actinomycetota</taxon>
        <taxon>Actinomycetes</taxon>
        <taxon>Mycobacteriales</taxon>
        <taxon>Corynebacteriaceae</taxon>
        <taxon>Corynebacterium</taxon>
    </lineage>
</organism>
<dbReference type="EMBL" id="LT629700">
    <property type="protein sequence ID" value="SDL93845.1"/>
    <property type="molecule type" value="Genomic_DNA"/>
</dbReference>
<keyword evidence="4" id="KW-1185">Reference proteome</keyword>
<dbReference type="Proteomes" id="UP000199350">
    <property type="component" value="Chromosome I"/>
</dbReference>
<keyword evidence="1" id="KW-0472">Membrane</keyword>
<keyword evidence="1" id="KW-0812">Transmembrane</keyword>
<accession>A0A1G9P6R2</accession>
<sequence>MSPSVSRLFMLRIRRVGAVFAALLIALSIIAVPGNAPQAQAQTTTQDSLNFGDCAMRIGTGTAEAWANQICWIDAKGLTANGTVTKKIGGYTLTFNVNVATDGALSTLTNPGWNLAAFGKAGTGFFERNPNATVQDVLQMNYTSQPNPSARITLSNVALTDPSGRTVSNLRLLVADAESTGAGTPGEIISVESGNGGVDILGRVTPSGSYPACTRTDAIFGPATEPARSEWKNAGGRVRDFVCYTRSSGTYGTFVVGADNPGSLEISMGTDNRGAQGVALGIAIGRVTFGSANQLATVDSAFENAATGTASTANYQAFQLDNGIYSEIPVSPNTTTPVVRRIGAGAVPQDSYAFRSTANTADGQAFNRYDPVWSCTLTNTAGTPESFTIREGVAAPAGFVLANDKAAGTSEVRVAAAQNRAVNCAVRWESRFQPAAIELKKTVTGSAANFRDVQGRTFDITYACADVPGTGPGSPLFTNAYPGVKLQNTVTLAHGATQTAPNLPRGAQCTVTESRTTSTPPAGVSHDLQWNSASTTAPAAPNGGVNTYSVTLGATNPAYATNRYDYRSGTLRLSTELLGEPIADGVNLSAFDVELICVASNLGRKVVTLNTTRTATVVAGTADITDVPVAQDCTIRPLTELPQVQSGQIRVDNRTVTFGGQTVQPDAAAPNTYHFSLPDTQGVTGLMSIRTTYVYNTRDIAVRKHIDGPAATSPDLSNPSYTVNYRCTAPSGKVFTGTKSLGGSGSEAAITAIPVGSNCNVWENTPGDTANTLFAGAKLQSTDAGGRQTVVDNAAAQTTPILTVWATPGQEQHIITLTNTYNPRLGTVSVSKVVTSTTTAVIPNSFTIRFNCGTRTIGGSVIDLSGSAEILGGSTAALRADNPAANDQGGVMGVPYGNSCSFSEDQPQLTQSVRMSTNVADATFTVSQPVTTRTVTNTFASAGDGLTVTQSLDGVASLIPAGGMNYSLTCEVAPQPATLAAAQIADAAAGTATEAIVAIPTFITEEFSLSNAEQFHLPADKLPLGSTCTITEATPDSLQRTNFSGHTYTIDRVVALSSTDPSAIDFGVEFTIGEKSVLNVSATYAYLQADVRATKRVEFDADGQRLISPTRRDAISAGDFTVAVVCHAPDGTQGTTVTGTVTDGGSVNLPGVTQGSECTVSENLLPPTGGITHSTRIAAGGAAAVVDGPATFTVGASGNETAVTNVFSRSSTTATLSNSIDLPPAVREQFEAGGGVIGASISAVPFTLACRDAEADAGSEVYRQARTVPADETATFAGVPVGAHCEVTAGARGPVELSLGELRAYLRPEDAEWAVGANAAIAQTDAAETTSPGIIANGGTDAANQFAFNQRYAYEMAPVALSKRVTGQAKDLDLITDETRFNFTMRCEAIGYSSTNVLPTSLAKSDFDTTGEQWTYTSAAAEIPAGALCEVTETDPTALPVELTATAEPGSVSGRAPLPGVSEAAEFAFTNTVERRMAPVRLALLHTGYLVGASPAGYTAQFACGDYTFTRTYALDSVPSGTLNTNGPAPSTGDLVDVPVGLECTVDFSASPALAARGEVEVVNGDRRPTVRFAQWEGDTYVGAPHPLGFIARALSPATSEETTFAVPGDAPSDSPVVTVGTEITHTRALYDVAFSKLSEGNAANAPTFTFTQSCSPGGETFTLKPGGTHIIKDIPVNQDCTVIETDDAHPDVDSVFTIAQVGSLTKDTTEPAAGGASRQVSFVALPTSGEDTSTAGDQWSVTALNRFPGLEVTKRIPGTPISVVTGVFDRAILGDAAETMEITYTVENTGVFDAELAQVVDSSLAGRTISSATGASAVVGADGVLTAEVCPALAAGRILAPGESVTCTINVDISDQPRNANYSYFGDVEVHATSNGQTFTATDGYGAFRMSGLIGAMLPDTGVQTLVWLLVLGLLLFGVGAWRYLRRDDAEIEAGESVEAR</sequence>
<name>A0A1G9P6R2_9CORY</name>
<feature type="domain" description="DUF5979" evidence="2">
    <location>
        <begin position="828"/>
        <end position="939"/>
    </location>
</feature>
<feature type="domain" description="DUF5979" evidence="2">
    <location>
        <begin position="1244"/>
        <end position="1292"/>
    </location>
</feature>
<feature type="domain" description="DUF5979" evidence="2">
    <location>
        <begin position="1113"/>
        <end position="1207"/>
    </location>
</feature>
<dbReference type="NCBIfam" id="TIGR01167">
    <property type="entry name" value="LPXTG_anchor"/>
    <property type="match status" value="1"/>
</dbReference>
<feature type="transmembrane region" description="Helical" evidence="1">
    <location>
        <begin position="1907"/>
        <end position="1926"/>
    </location>
</feature>
<dbReference type="STRING" id="38302.SAMN04488535_1315"/>